<evidence type="ECO:0000256" key="13">
    <source>
        <dbReference type="RuleBase" id="RU003357"/>
    </source>
</evidence>
<evidence type="ECO:0000256" key="10">
    <source>
        <dbReference type="ARBA" id="ARBA00023237"/>
    </source>
</evidence>
<dbReference type="RefSeq" id="WP_123956480.1">
    <property type="nucleotide sequence ID" value="NZ_CP015029.1"/>
</dbReference>
<dbReference type="Pfam" id="PF00593">
    <property type="entry name" value="TonB_dep_Rec_b-barrel"/>
    <property type="match status" value="1"/>
</dbReference>
<feature type="chain" id="PRO_5041948722" evidence="14">
    <location>
        <begin position="32"/>
        <end position="961"/>
    </location>
</feature>
<dbReference type="Proteomes" id="UP000276901">
    <property type="component" value="Unassembled WGS sequence"/>
</dbReference>
<dbReference type="InterPro" id="IPR010917">
    <property type="entry name" value="TonB_rcpt_CS"/>
</dbReference>
<dbReference type="InterPro" id="IPR010948">
    <property type="entry name" value="TonB_lacto/transferrin_rcpt"/>
</dbReference>
<name>A0AAE6X4Z4_9PAST</name>
<gene>
    <name evidence="17" type="ORF">A4G17_05920</name>
    <name evidence="18" type="ORF">EDC49_0986</name>
</gene>
<dbReference type="EMBL" id="CP015029">
    <property type="protein sequence ID" value="QIM65000.1"/>
    <property type="molecule type" value="Genomic_DNA"/>
</dbReference>
<reference evidence="17 20" key="1">
    <citation type="submission" date="2016-03" db="EMBL/GenBank/DDBJ databases">
        <authorList>
            <person name="Hansen M.J."/>
            <person name="Bojesen A.M."/>
            <person name="Planet P."/>
        </authorList>
    </citation>
    <scope>NUCLEOTIDE SEQUENCE [LARGE SCALE GENOMIC DNA]</scope>
    <source>
        <strain evidence="17 20">HPA 21</strain>
    </source>
</reference>
<dbReference type="InterPro" id="IPR010949">
    <property type="entry name" value="TonB_Hb/transfer/lactofer_rcpt"/>
</dbReference>
<feature type="domain" description="TonB-dependent receptor plug" evidence="16">
    <location>
        <begin position="62"/>
        <end position="168"/>
    </location>
</feature>
<dbReference type="Gene3D" id="2.170.130.10">
    <property type="entry name" value="TonB-dependent receptor, plug domain"/>
    <property type="match status" value="1"/>
</dbReference>
<dbReference type="InterPro" id="IPR039426">
    <property type="entry name" value="TonB-dep_rcpt-like"/>
</dbReference>
<keyword evidence="19" id="KW-1185">Reference proteome</keyword>
<keyword evidence="8 11" id="KW-0472">Membrane</keyword>
<dbReference type="NCBIfam" id="TIGR01786">
    <property type="entry name" value="TonB-hemlactrns"/>
    <property type="match status" value="1"/>
</dbReference>
<dbReference type="KEGG" id="fcl:A4G17_05920"/>
<dbReference type="GO" id="GO:0044718">
    <property type="term" value="P:siderophore transmembrane transport"/>
    <property type="evidence" value="ECO:0007669"/>
    <property type="project" value="TreeGrafter"/>
</dbReference>
<feature type="short sequence motif" description="TonB C-terminal box" evidence="12">
    <location>
        <begin position="944"/>
        <end position="961"/>
    </location>
</feature>
<dbReference type="Gene3D" id="2.40.170.20">
    <property type="entry name" value="TonB-dependent receptor, beta-barrel domain"/>
    <property type="match status" value="1"/>
</dbReference>
<dbReference type="Proteomes" id="UP000502287">
    <property type="component" value="Chromosome"/>
</dbReference>
<evidence type="ECO:0000313" key="17">
    <source>
        <dbReference type="EMBL" id="QIM65000.1"/>
    </source>
</evidence>
<dbReference type="NCBIfam" id="TIGR01776">
    <property type="entry name" value="TonB-tbp-lbp"/>
    <property type="match status" value="1"/>
</dbReference>
<protein>
    <submittedName>
        <fullName evidence="18">Hemoglobin/transferrin/lactoferrin receptor protein</fullName>
    </submittedName>
</protein>
<keyword evidence="10 11" id="KW-0998">Cell outer membrane</keyword>
<evidence type="ECO:0000313" key="18">
    <source>
        <dbReference type="EMBL" id="RPE96591.1"/>
    </source>
</evidence>
<dbReference type="PANTHER" id="PTHR30069">
    <property type="entry name" value="TONB-DEPENDENT OUTER MEMBRANE RECEPTOR"/>
    <property type="match status" value="1"/>
</dbReference>
<evidence type="ECO:0000256" key="8">
    <source>
        <dbReference type="ARBA" id="ARBA00023136"/>
    </source>
</evidence>
<evidence type="ECO:0000256" key="9">
    <source>
        <dbReference type="ARBA" id="ARBA00023170"/>
    </source>
</evidence>
<evidence type="ECO:0000256" key="6">
    <source>
        <dbReference type="ARBA" id="ARBA00022729"/>
    </source>
</evidence>
<dbReference type="InterPro" id="IPR036942">
    <property type="entry name" value="Beta-barrel_TonB_sf"/>
</dbReference>
<dbReference type="AlphaFoldDB" id="A0AAE6X4Z4"/>
<evidence type="ECO:0000256" key="2">
    <source>
        <dbReference type="ARBA" id="ARBA00009810"/>
    </source>
</evidence>
<evidence type="ECO:0000256" key="3">
    <source>
        <dbReference type="ARBA" id="ARBA00022448"/>
    </source>
</evidence>
<dbReference type="GO" id="GO:0015344">
    <property type="term" value="F:siderophore uptake transmembrane transporter activity"/>
    <property type="evidence" value="ECO:0007669"/>
    <property type="project" value="TreeGrafter"/>
</dbReference>
<evidence type="ECO:0000256" key="4">
    <source>
        <dbReference type="ARBA" id="ARBA00022452"/>
    </source>
</evidence>
<feature type="domain" description="TonB-dependent receptor-like beta-barrel" evidence="15">
    <location>
        <begin position="558"/>
        <end position="915"/>
    </location>
</feature>
<dbReference type="SUPFAM" id="SSF56935">
    <property type="entry name" value="Porins"/>
    <property type="match status" value="1"/>
</dbReference>
<organism evidence="17 20">
    <name type="scientific">Frederiksenia canicola</name>
    <dbReference type="NCBI Taxonomy" id="123824"/>
    <lineage>
        <taxon>Bacteria</taxon>
        <taxon>Pseudomonadati</taxon>
        <taxon>Pseudomonadota</taxon>
        <taxon>Gammaproteobacteria</taxon>
        <taxon>Pasteurellales</taxon>
        <taxon>Pasteurellaceae</taxon>
        <taxon>Frederiksenia</taxon>
    </lineage>
</organism>
<comment type="similarity">
    <text evidence="2 11 13">Belongs to the TonB-dependent receptor family.</text>
</comment>
<feature type="signal peptide" evidence="14">
    <location>
        <begin position="1"/>
        <end position="31"/>
    </location>
</feature>
<dbReference type="CDD" id="cd01347">
    <property type="entry name" value="ligand_gated_channel"/>
    <property type="match status" value="1"/>
</dbReference>
<evidence type="ECO:0000256" key="7">
    <source>
        <dbReference type="ARBA" id="ARBA00023077"/>
    </source>
</evidence>
<accession>A0AAE6X4Z4</accession>
<dbReference type="PROSITE" id="PS52016">
    <property type="entry name" value="TONB_DEPENDENT_REC_3"/>
    <property type="match status" value="1"/>
</dbReference>
<keyword evidence="4 11" id="KW-1134">Transmembrane beta strand</keyword>
<dbReference type="InterPro" id="IPR012910">
    <property type="entry name" value="Plug_dom"/>
</dbReference>
<dbReference type="PANTHER" id="PTHR30069:SF54">
    <property type="entry name" value="TRANSFERRIN-BINDING PROTEIN A"/>
    <property type="match status" value="1"/>
</dbReference>
<dbReference type="GO" id="GO:0009279">
    <property type="term" value="C:cell outer membrane"/>
    <property type="evidence" value="ECO:0007669"/>
    <property type="project" value="UniProtKB-SubCell"/>
</dbReference>
<dbReference type="EMBL" id="RKQT01000001">
    <property type="protein sequence ID" value="RPE96591.1"/>
    <property type="molecule type" value="Genomic_DNA"/>
</dbReference>
<evidence type="ECO:0000256" key="11">
    <source>
        <dbReference type="PROSITE-ProRule" id="PRU01360"/>
    </source>
</evidence>
<keyword evidence="5 11" id="KW-0812">Transmembrane</keyword>
<dbReference type="Pfam" id="PF07715">
    <property type="entry name" value="Plug"/>
    <property type="match status" value="1"/>
</dbReference>
<dbReference type="PROSITE" id="PS01156">
    <property type="entry name" value="TONB_DEPENDENT_REC_2"/>
    <property type="match status" value="1"/>
</dbReference>
<dbReference type="GO" id="GO:0015091">
    <property type="term" value="F:ferric iron transmembrane transporter activity"/>
    <property type="evidence" value="ECO:0007669"/>
    <property type="project" value="InterPro"/>
</dbReference>
<sequence length="961" mass="109148">MKKTNTSKTFIYSSLYLSLFVLPMAPSFSYAEETVELKDVYVVGKKKATRKENDITGLGKIVKTKDTINKEQILSIRDLVRYDPGVSVVEQGRGGSAGYSMRGVDKNRIALVVDGIPQAQSYVMQGENTRSRQGGGSINEIENENITSVEISKGASSSEYGSGSLGGAIGFRTKEPSDILGEDEHFGGTAKTAYSSKNEQYTHSFGLAGRANRVEGLIQYTHKIGKSTKIHDDAINTVNYDITRLGGYRYDYDLREPNTKPSTYFVIEGECGSGASCEPRSISQLTNGAVPTEENLRNQANKHVPFSEEEKQFIPKTQHVKEHLNPKDYTGNARVIPDPMKYKTGSILSKIGVYVTKNHYIGGVFEETKQRYDIQDMSVSSYYSPYEAERFNTIKSSGVYSKSGSILDGIYIVLGQTLYEDENKGKVHGIKGIGLRWSRTQFFDERHTKTRKGLVYRFTGEKDSFLSNATLSYDNQKIILDSHIHNLYCSEYPTIDKNCRPSVDKPWSYYLSERNIYREYHDLIKLSLDKTFKVFSTKHNAQLSGGVDFLQSRLDRKDYFEQYAIENYVIKEGSTGNGYFNNPYIYQLAPGGRRVMTETKCNNLSAFRDCNTRIIKGNNKFIALREHINVNKYLDIGLGGRIDSHRFVSDDPWTASKNYTTRSWNLGVVVKPTRNIALSYRVSNGFRVPSFQEMFGHRVPGFERGEDDEAYKVSNLRPEKSLNREVGIGFKGDFGSLEASYFINQYNDLITLAAERVYNEKVKRENIYIQYNNAQNIELKGINVVGKIDWNGIYDKLPEGLYTNLAYNKAKPTKIMNDPRFFWLRSYAFDTLQPSRYIASLGYDQPDDKWGINLTMTYSKAKKLSEVQSESISADGSAKRENITDRTTKSWYIYDLVGHIKPHKNITVRAGIYNLMNYRYITWESVRQSAVGSINRHHDVSNYARYAAPGRNFVLSLEAKF</sequence>
<reference evidence="18 19" key="2">
    <citation type="submission" date="2018-11" db="EMBL/GenBank/DDBJ databases">
        <title>Genomic Encyclopedia of Type Strains, Phase IV (KMG-IV): sequencing the most valuable type-strain genomes for metagenomic binning, comparative biology and taxonomic classification.</title>
        <authorList>
            <person name="Goeker M."/>
        </authorList>
    </citation>
    <scope>NUCLEOTIDE SEQUENCE [LARGE SCALE GENOMIC DNA]</scope>
    <source>
        <strain evidence="18 19">DSM 25797</strain>
    </source>
</reference>
<proteinExistence type="inferred from homology"/>
<evidence type="ECO:0000313" key="19">
    <source>
        <dbReference type="Proteomes" id="UP000276901"/>
    </source>
</evidence>
<evidence type="ECO:0000259" key="16">
    <source>
        <dbReference type="Pfam" id="PF07715"/>
    </source>
</evidence>
<evidence type="ECO:0000256" key="5">
    <source>
        <dbReference type="ARBA" id="ARBA00022692"/>
    </source>
</evidence>
<keyword evidence="3 11" id="KW-0813">Transport</keyword>
<keyword evidence="7 13" id="KW-0798">TonB box</keyword>
<evidence type="ECO:0000259" key="15">
    <source>
        <dbReference type="Pfam" id="PF00593"/>
    </source>
</evidence>
<comment type="subcellular location">
    <subcellularLocation>
        <location evidence="1 11">Cell outer membrane</location>
        <topology evidence="1 11">Multi-pass membrane protein</topology>
    </subcellularLocation>
</comment>
<evidence type="ECO:0000256" key="12">
    <source>
        <dbReference type="PROSITE-ProRule" id="PRU10144"/>
    </source>
</evidence>
<dbReference type="InterPro" id="IPR037066">
    <property type="entry name" value="Plug_dom_sf"/>
</dbReference>
<dbReference type="InterPro" id="IPR000531">
    <property type="entry name" value="Beta-barrel_TonB"/>
</dbReference>
<keyword evidence="6 14" id="KW-0732">Signal</keyword>
<evidence type="ECO:0000256" key="14">
    <source>
        <dbReference type="SAM" id="SignalP"/>
    </source>
</evidence>
<keyword evidence="9 18" id="KW-0675">Receptor</keyword>
<evidence type="ECO:0000256" key="1">
    <source>
        <dbReference type="ARBA" id="ARBA00004571"/>
    </source>
</evidence>
<evidence type="ECO:0000313" key="20">
    <source>
        <dbReference type="Proteomes" id="UP000502287"/>
    </source>
</evidence>